<feature type="region of interest" description="Disordered" evidence="1">
    <location>
        <begin position="20"/>
        <end position="174"/>
    </location>
</feature>
<evidence type="ECO:0008006" key="6">
    <source>
        <dbReference type="Google" id="ProtNLM"/>
    </source>
</evidence>
<evidence type="ECO:0000256" key="2">
    <source>
        <dbReference type="SAM" id="Phobius"/>
    </source>
</evidence>
<feature type="region of interest" description="Disordered" evidence="1">
    <location>
        <begin position="563"/>
        <end position="593"/>
    </location>
</feature>
<keyword evidence="3" id="KW-0732">Signal</keyword>
<feature type="chain" id="PRO_5020358341" description="Carboxypeptidase regulatory-like domain-containing protein" evidence="3">
    <location>
        <begin position="26"/>
        <end position="593"/>
    </location>
</feature>
<feature type="signal peptide" evidence="3">
    <location>
        <begin position="1"/>
        <end position="25"/>
    </location>
</feature>
<evidence type="ECO:0000256" key="1">
    <source>
        <dbReference type="SAM" id="MobiDB-lite"/>
    </source>
</evidence>
<reference evidence="4 5" key="1">
    <citation type="submission" date="2015-09" db="EMBL/GenBank/DDBJ databases">
        <title>Sorangium comparison.</title>
        <authorList>
            <person name="Zaburannyi N."/>
            <person name="Bunk B."/>
            <person name="Overmann J."/>
            <person name="Mueller R."/>
        </authorList>
    </citation>
    <scope>NUCLEOTIDE SEQUENCE [LARGE SCALE GENOMIC DNA]</scope>
    <source>
        <strain evidence="4 5">So ceGT47</strain>
    </source>
</reference>
<name>A0A4P2QBB1_SORCE</name>
<feature type="compositionally biased region" description="Low complexity" evidence="1">
    <location>
        <begin position="37"/>
        <end position="143"/>
    </location>
</feature>
<evidence type="ECO:0000256" key="3">
    <source>
        <dbReference type="SAM" id="SignalP"/>
    </source>
</evidence>
<organism evidence="4 5">
    <name type="scientific">Sorangium cellulosum</name>
    <name type="common">Polyangium cellulosum</name>
    <dbReference type="NCBI Taxonomy" id="56"/>
    <lineage>
        <taxon>Bacteria</taxon>
        <taxon>Pseudomonadati</taxon>
        <taxon>Myxococcota</taxon>
        <taxon>Polyangia</taxon>
        <taxon>Polyangiales</taxon>
        <taxon>Polyangiaceae</taxon>
        <taxon>Sorangium</taxon>
    </lineage>
</organism>
<dbReference type="EMBL" id="CP012670">
    <property type="protein sequence ID" value="AUX26984.1"/>
    <property type="molecule type" value="Genomic_DNA"/>
</dbReference>
<protein>
    <recommendedName>
        <fullName evidence="6">Carboxypeptidase regulatory-like domain-containing protein</fullName>
    </recommendedName>
</protein>
<evidence type="ECO:0000313" key="5">
    <source>
        <dbReference type="Proteomes" id="UP000295781"/>
    </source>
</evidence>
<gene>
    <name evidence="4" type="ORF">SOCEGT47_075560</name>
</gene>
<dbReference type="Proteomes" id="UP000295781">
    <property type="component" value="Chromosome"/>
</dbReference>
<feature type="transmembrane region" description="Helical" evidence="2">
    <location>
        <begin position="481"/>
        <end position="500"/>
    </location>
</feature>
<evidence type="ECO:0000313" key="4">
    <source>
        <dbReference type="EMBL" id="AUX26984.1"/>
    </source>
</evidence>
<dbReference type="Gene3D" id="2.60.40.1120">
    <property type="entry name" value="Carboxypeptidase-like, regulatory domain"/>
    <property type="match status" value="1"/>
</dbReference>
<keyword evidence="2" id="KW-0472">Membrane</keyword>
<accession>A0A4P2QBB1</accession>
<sequence>MRWTRYTALAVIASLGVAAAPAAQAQPAAPAPPAPAQPAAKAQPAAAQQDAKAQPAAAQQDAKAQPAAAQQDAKAQPAAAQQDAKAQPAAAQQDAKAQPAAAQQDAKAAAKQGAAPPNGAAAVQAPGAAAASPGTAADAGAPGALPPGHPQVGQELPAGHPPVGSSAPSPASRRTMEQLTGLFDAPEDTVQDDRGLPPGVLVVTVQDADGKPVPRAPLDLDIVHSSVAKGESRERVRKETDESGSFRFEGLTIGSGTSYGVSVTRDGATFSLPHFGLGAEVGKRAVLHVYQASPDVNDVLVGMRGLIYLQLRQDAVSVEQLYQVYNLGRVAWLPDATFALPPGAKAFNKSESLSDMRFEEAKGAAVSGGAEGSGATRVALRGTVSPGRHEGQFRFQVPLSGEERQTIRIELPPRVAQMQVMAEASKSMTLEVKGFPSARRTQNRDGKKLLITDKQLTRADGGWTTLEITLAGLPTPGVGRWIALLLAGATVLAGVAVNVVRRREGDRGPDEEERRELIEAREALLDEFVELERARRRGDVGPKTYERVRTALLDALARIEGMIESSRPAPKKGAGSRKTGDAGKAGSAASTTP</sequence>
<keyword evidence="2" id="KW-0812">Transmembrane</keyword>
<dbReference type="AlphaFoldDB" id="A0A4P2QBB1"/>
<keyword evidence="2" id="KW-1133">Transmembrane helix</keyword>
<proteinExistence type="predicted"/>
<feature type="compositionally biased region" description="Low complexity" evidence="1">
    <location>
        <begin position="157"/>
        <end position="172"/>
    </location>
</feature>